<evidence type="ECO:0000259" key="3">
    <source>
        <dbReference type="PROSITE" id="PS50977"/>
    </source>
</evidence>
<dbReference type="Proteomes" id="UP000595895">
    <property type="component" value="Chromosome"/>
</dbReference>
<dbReference type="SUPFAM" id="SSF46689">
    <property type="entry name" value="Homeodomain-like"/>
    <property type="match status" value="1"/>
</dbReference>
<dbReference type="InterPro" id="IPR001647">
    <property type="entry name" value="HTH_TetR"/>
</dbReference>
<dbReference type="EMBL" id="CP066802">
    <property type="protein sequence ID" value="QQM67191.1"/>
    <property type="molecule type" value="Genomic_DNA"/>
</dbReference>
<keyword evidence="5" id="KW-1185">Reference proteome</keyword>
<name>A0A7T7M955_9ACTO</name>
<keyword evidence="1 2" id="KW-0238">DNA-binding</keyword>
<reference evidence="4 5" key="1">
    <citation type="submission" date="2020-12" db="EMBL/GenBank/DDBJ databases">
        <authorList>
            <person name="Zhou J."/>
        </authorList>
    </citation>
    <scope>NUCLEOTIDE SEQUENCE [LARGE SCALE GENOMIC DNA]</scope>
    <source>
        <strain evidence="4 5">CCUG 61299</strain>
    </source>
</reference>
<dbReference type="PANTHER" id="PTHR30055">
    <property type="entry name" value="HTH-TYPE TRANSCRIPTIONAL REGULATOR RUTR"/>
    <property type="match status" value="1"/>
</dbReference>
<organism evidence="4 5">
    <name type="scientific">Actinomyces weissii</name>
    <dbReference type="NCBI Taxonomy" id="675090"/>
    <lineage>
        <taxon>Bacteria</taxon>
        <taxon>Bacillati</taxon>
        <taxon>Actinomycetota</taxon>
        <taxon>Actinomycetes</taxon>
        <taxon>Actinomycetales</taxon>
        <taxon>Actinomycetaceae</taxon>
        <taxon>Actinomyces</taxon>
    </lineage>
</organism>
<dbReference type="GO" id="GO:0003700">
    <property type="term" value="F:DNA-binding transcription factor activity"/>
    <property type="evidence" value="ECO:0007669"/>
    <property type="project" value="TreeGrafter"/>
</dbReference>
<dbReference type="AlphaFoldDB" id="A0A7T7M955"/>
<dbReference type="Gene3D" id="1.10.357.10">
    <property type="entry name" value="Tetracycline Repressor, domain 2"/>
    <property type="match status" value="1"/>
</dbReference>
<accession>A0A7T7M955</accession>
<dbReference type="PROSITE" id="PS50977">
    <property type="entry name" value="HTH_TETR_2"/>
    <property type="match status" value="1"/>
</dbReference>
<evidence type="ECO:0000313" key="4">
    <source>
        <dbReference type="EMBL" id="QQM67191.1"/>
    </source>
</evidence>
<dbReference type="RefSeq" id="WP_200275560.1">
    <property type="nucleotide sequence ID" value="NZ_CP066802.1"/>
</dbReference>
<dbReference type="KEGG" id="awe:JG540_09285"/>
<protein>
    <submittedName>
        <fullName evidence="4">TetR family transcriptional regulator</fullName>
    </submittedName>
</protein>
<gene>
    <name evidence="4" type="ORF">JG540_09285</name>
</gene>
<evidence type="ECO:0000256" key="1">
    <source>
        <dbReference type="ARBA" id="ARBA00023125"/>
    </source>
</evidence>
<feature type="DNA-binding region" description="H-T-H motif" evidence="2">
    <location>
        <begin position="38"/>
        <end position="57"/>
    </location>
</feature>
<evidence type="ECO:0000256" key="2">
    <source>
        <dbReference type="PROSITE-ProRule" id="PRU00335"/>
    </source>
</evidence>
<proteinExistence type="predicted"/>
<dbReference type="Pfam" id="PF00440">
    <property type="entry name" value="TetR_N"/>
    <property type="match status" value="1"/>
</dbReference>
<dbReference type="InterPro" id="IPR009057">
    <property type="entry name" value="Homeodomain-like_sf"/>
</dbReference>
<dbReference type="GO" id="GO:0000976">
    <property type="term" value="F:transcription cis-regulatory region binding"/>
    <property type="evidence" value="ECO:0007669"/>
    <property type="project" value="TreeGrafter"/>
</dbReference>
<evidence type="ECO:0000313" key="5">
    <source>
        <dbReference type="Proteomes" id="UP000595895"/>
    </source>
</evidence>
<dbReference type="InterPro" id="IPR050109">
    <property type="entry name" value="HTH-type_TetR-like_transc_reg"/>
</dbReference>
<dbReference type="PANTHER" id="PTHR30055:SF231">
    <property type="entry name" value="TRANSCRIPTIONAL REGULATORY PROTEIN (PROBABLY DEOR-FAMILY)-RELATED"/>
    <property type="match status" value="1"/>
</dbReference>
<sequence>MDSETRPGAPTSKGEARRQAIISAAAAIIHESGPASVTHRAVARRAGCSLSATTYYFKGLDDLLYQAGMANIRRWARRAERAAEKAEALAQPPDLEECIELILAATLPAEGPYLGHYIQLISAGDTAPVGRAYREGRQQLNAAVNRLIAALGLPATAEVVIAAVDGAAVTALSEQRDVKETARSLLRRLSMYIALLSRSGRSSKDLEALSADLARPTVHQLAGGPLTPQPQPG</sequence>
<feature type="domain" description="HTH tetR-type" evidence="3">
    <location>
        <begin position="15"/>
        <end position="75"/>
    </location>
</feature>